<dbReference type="InterPro" id="IPR013766">
    <property type="entry name" value="Thioredoxin_domain"/>
</dbReference>
<dbReference type="AlphaFoldDB" id="A0A5N5GU59"/>
<dbReference type="Proteomes" id="UP000327157">
    <property type="component" value="Chromosome 15"/>
</dbReference>
<evidence type="ECO:0000313" key="3">
    <source>
        <dbReference type="EMBL" id="KAB2619156.1"/>
    </source>
</evidence>
<evidence type="ECO:0000259" key="2">
    <source>
        <dbReference type="Pfam" id="PF00085"/>
    </source>
</evidence>
<evidence type="ECO:0000256" key="1">
    <source>
        <dbReference type="SAM" id="MobiDB-lite"/>
    </source>
</evidence>
<proteinExistence type="predicted"/>
<dbReference type="InterPro" id="IPR036249">
    <property type="entry name" value="Thioredoxin-like_sf"/>
</dbReference>
<dbReference type="InterPro" id="IPR050620">
    <property type="entry name" value="Thioredoxin_H-type-like"/>
</dbReference>
<keyword evidence="4" id="KW-1185">Reference proteome</keyword>
<evidence type="ECO:0000313" key="4">
    <source>
        <dbReference type="Proteomes" id="UP000327157"/>
    </source>
</evidence>
<dbReference type="EMBL" id="SMOL01000401">
    <property type="protein sequence ID" value="KAB2619156.1"/>
    <property type="molecule type" value="Genomic_DNA"/>
</dbReference>
<comment type="caution">
    <text evidence="3">The sequence shown here is derived from an EMBL/GenBank/DDBJ whole genome shotgun (WGS) entry which is preliminary data.</text>
</comment>
<dbReference type="SUPFAM" id="SSF52833">
    <property type="entry name" value="Thioredoxin-like"/>
    <property type="match status" value="2"/>
</dbReference>
<feature type="domain" description="Thioredoxin" evidence="2">
    <location>
        <begin position="245"/>
        <end position="338"/>
    </location>
</feature>
<reference evidence="4" key="2">
    <citation type="submission" date="2019-10" db="EMBL/GenBank/DDBJ databases">
        <title>A de novo genome assembly of a pear dwarfing rootstock.</title>
        <authorList>
            <person name="Wang F."/>
            <person name="Wang J."/>
            <person name="Li S."/>
            <person name="Zhang Y."/>
            <person name="Fang M."/>
            <person name="Ma L."/>
            <person name="Zhao Y."/>
            <person name="Jiang S."/>
        </authorList>
    </citation>
    <scope>NUCLEOTIDE SEQUENCE [LARGE SCALE GENOMIC DNA]</scope>
</reference>
<organism evidence="3 4">
    <name type="scientific">Pyrus ussuriensis x Pyrus communis</name>
    <dbReference type="NCBI Taxonomy" id="2448454"/>
    <lineage>
        <taxon>Eukaryota</taxon>
        <taxon>Viridiplantae</taxon>
        <taxon>Streptophyta</taxon>
        <taxon>Embryophyta</taxon>
        <taxon>Tracheophyta</taxon>
        <taxon>Spermatophyta</taxon>
        <taxon>Magnoliopsida</taxon>
        <taxon>eudicotyledons</taxon>
        <taxon>Gunneridae</taxon>
        <taxon>Pentapetalae</taxon>
        <taxon>rosids</taxon>
        <taxon>fabids</taxon>
        <taxon>Rosales</taxon>
        <taxon>Rosaceae</taxon>
        <taxon>Amygdaloideae</taxon>
        <taxon>Maleae</taxon>
        <taxon>Pyrus</taxon>
    </lineage>
</organism>
<reference evidence="3 4" key="3">
    <citation type="submission" date="2019-11" db="EMBL/GenBank/DDBJ databases">
        <title>A de novo genome assembly of a pear dwarfing rootstock.</title>
        <authorList>
            <person name="Wang F."/>
            <person name="Wang J."/>
            <person name="Li S."/>
            <person name="Zhang Y."/>
            <person name="Fang M."/>
            <person name="Ma L."/>
            <person name="Zhao Y."/>
            <person name="Jiang S."/>
        </authorList>
    </citation>
    <scope>NUCLEOTIDE SEQUENCE [LARGE SCALE GENOMIC DNA]</scope>
    <source>
        <strain evidence="3">S2</strain>
        <tissue evidence="3">Leaf</tissue>
    </source>
</reference>
<dbReference type="Pfam" id="PF00085">
    <property type="entry name" value="Thioredoxin"/>
    <property type="match status" value="1"/>
</dbReference>
<accession>A0A5N5GU59</accession>
<dbReference type="PANTHER" id="PTHR10438:SF405">
    <property type="entry name" value="THIOREDOXIN DOMAIN-CONTAINING PROTEIN"/>
    <property type="match status" value="1"/>
</dbReference>
<dbReference type="PANTHER" id="PTHR10438">
    <property type="entry name" value="THIOREDOXIN"/>
    <property type="match status" value="1"/>
</dbReference>
<sequence length="366" mass="41164">MKMPGNSGVLVRELLGYGRSKHRAGLVHHHLMLLSFNSIQRQAFKTLTLNLTSIPTTPSSSPHTFLSTSIHSLSLENFRQQRRLFSSSSSSGPSNVILLDMYHDFYFQLNTVDEESLSAVFYFTTDDKSESNNFVIPILIGLGEQFPHVRIYKMFTEEGQSTLGPFDVSAAPIFFFLRKGVKVAEIVGVDIARLKETFGKLYSQEESQDGGAARDMKCSSGRSKRAATRARKDDKDSSRIALIKSNAQFHKLLRKVKVESLPAVFFFSTAYDDSCARIAPSVRELSERFPHVTVNKIGLKEVDSSVRKFNVRYLPTFIFFQNGKKVCEIIGAEVAQLKDRFTKYYSHDSGDLDDKDKKGKELLLAG</sequence>
<protein>
    <recommendedName>
        <fullName evidence="2">Thioredoxin domain-containing protein</fullName>
    </recommendedName>
</protein>
<gene>
    <name evidence="3" type="ORF">D8674_015025</name>
</gene>
<dbReference type="OrthoDB" id="2121326at2759"/>
<feature type="region of interest" description="Disordered" evidence="1">
    <location>
        <begin position="211"/>
        <end position="233"/>
    </location>
</feature>
<dbReference type="Gene3D" id="3.40.30.10">
    <property type="entry name" value="Glutaredoxin"/>
    <property type="match status" value="2"/>
</dbReference>
<dbReference type="CDD" id="cd02947">
    <property type="entry name" value="TRX_family"/>
    <property type="match status" value="2"/>
</dbReference>
<name>A0A5N5GU59_9ROSA</name>
<reference evidence="3 4" key="1">
    <citation type="submission" date="2019-09" db="EMBL/GenBank/DDBJ databases">
        <authorList>
            <person name="Ou C."/>
        </authorList>
    </citation>
    <scope>NUCLEOTIDE SEQUENCE [LARGE SCALE GENOMIC DNA]</scope>
    <source>
        <strain evidence="3">S2</strain>
        <tissue evidence="3">Leaf</tissue>
    </source>
</reference>